<evidence type="ECO:0000313" key="3">
    <source>
        <dbReference type="Proteomes" id="UP000324222"/>
    </source>
</evidence>
<dbReference type="Proteomes" id="UP000324222">
    <property type="component" value="Unassembled WGS sequence"/>
</dbReference>
<dbReference type="EMBL" id="VSRR010001249">
    <property type="protein sequence ID" value="MPC23771.1"/>
    <property type="molecule type" value="Genomic_DNA"/>
</dbReference>
<sequence>MVRERCQQMINLSEMIDNLKKSSPNSETLRLNGEIMGMEGLRKMEEEEEEEVGEGGKRERERERRVAGRGDLWGACAPLPLSSLPYLPPLPPPPRTAPCPSPSPAPPSAGSRTSQGQPLTPQGPTLRSPAAGSTWGRRSERPSPLPTRLPSVAPATVKAAVISKITERKTVKTGIKEY</sequence>
<feature type="compositionally biased region" description="Pro residues" evidence="1">
    <location>
        <begin position="86"/>
        <end position="107"/>
    </location>
</feature>
<name>A0A5B7DQ54_PORTR</name>
<protein>
    <submittedName>
        <fullName evidence="2">Uncharacterized protein</fullName>
    </submittedName>
</protein>
<gene>
    <name evidence="2" type="ORF">E2C01_016833</name>
</gene>
<comment type="caution">
    <text evidence="2">The sequence shown here is derived from an EMBL/GenBank/DDBJ whole genome shotgun (WGS) entry which is preliminary data.</text>
</comment>
<dbReference type="AlphaFoldDB" id="A0A5B7DQ54"/>
<feature type="compositionally biased region" description="Basic and acidic residues" evidence="1">
    <location>
        <begin position="54"/>
        <end position="68"/>
    </location>
</feature>
<keyword evidence="3" id="KW-1185">Reference proteome</keyword>
<proteinExistence type="predicted"/>
<accession>A0A5B7DQ54</accession>
<evidence type="ECO:0000256" key="1">
    <source>
        <dbReference type="SAM" id="MobiDB-lite"/>
    </source>
</evidence>
<organism evidence="2 3">
    <name type="scientific">Portunus trituberculatus</name>
    <name type="common">Swimming crab</name>
    <name type="synonym">Neptunus trituberculatus</name>
    <dbReference type="NCBI Taxonomy" id="210409"/>
    <lineage>
        <taxon>Eukaryota</taxon>
        <taxon>Metazoa</taxon>
        <taxon>Ecdysozoa</taxon>
        <taxon>Arthropoda</taxon>
        <taxon>Crustacea</taxon>
        <taxon>Multicrustacea</taxon>
        <taxon>Malacostraca</taxon>
        <taxon>Eumalacostraca</taxon>
        <taxon>Eucarida</taxon>
        <taxon>Decapoda</taxon>
        <taxon>Pleocyemata</taxon>
        <taxon>Brachyura</taxon>
        <taxon>Eubrachyura</taxon>
        <taxon>Portunoidea</taxon>
        <taxon>Portunidae</taxon>
        <taxon>Portuninae</taxon>
        <taxon>Portunus</taxon>
    </lineage>
</organism>
<reference evidence="2 3" key="1">
    <citation type="submission" date="2019-05" db="EMBL/GenBank/DDBJ databases">
        <title>Another draft genome of Portunus trituberculatus and its Hox gene families provides insights of decapod evolution.</title>
        <authorList>
            <person name="Jeong J.-H."/>
            <person name="Song I."/>
            <person name="Kim S."/>
            <person name="Choi T."/>
            <person name="Kim D."/>
            <person name="Ryu S."/>
            <person name="Kim W."/>
        </authorList>
    </citation>
    <scope>NUCLEOTIDE SEQUENCE [LARGE SCALE GENOMIC DNA]</scope>
    <source>
        <tissue evidence="2">Muscle</tissue>
    </source>
</reference>
<feature type="region of interest" description="Disordered" evidence="1">
    <location>
        <begin position="38"/>
        <end position="155"/>
    </location>
</feature>
<evidence type="ECO:0000313" key="2">
    <source>
        <dbReference type="EMBL" id="MPC23771.1"/>
    </source>
</evidence>
<feature type="compositionally biased region" description="Low complexity" evidence="1">
    <location>
        <begin position="75"/>
        <end position="85"/>
    </location>
</feature>
<feature type="compositionally biased region" description="Polar residues" evidence="1">
    <location>
        <begin position="110"/>
        <end position="125"/>
    </location>
</feature>